<evidence type="ECO:0000256" key="1">
    <source>
        <dbReference type="SAM" id="Coils"/>
    </source>
</evidence>
<reference evidence="4 5" key="1">
    <citation type="submission" date="2020-08" db="EMBL/GenBank/DDBJ databases">
        <title>Functional genomics of gut bacteria from endangered species of beetles.</title>
        <authorList>
            <person name="Carlos-Shanley C."/>
        </authorList>
    </citation>
    <scope>NUCLEOTIDE SEQUENCE [LARGE SCALE GENOMIC DNA]</scope>
    <source>
        <strain evidence="4 5">S00239</strain>
    </source>
</reference>
<proteinExistence type="predicted"/>
<keyword evidence="5" id="KW-1185">Reference proteome</keyword>
<feature type="coiled-coil region" evidence="1">
    <location>
        <begin position="36"/>
        <end position="136"/>
    </location>
</feature>
<name>A0A840LA29_9BURK</name>
<feature type="region of interest" description="Disordered" evidence="2">
    <location>
        <begin position="1018"/>
        <end position="1083"/>
    </location>
</feature>
<dbReference type="Pfam" id="PF20155">
    <property type="entry name" value="TMP_3"/>
    <property type="match status" value="1"/>
</dbReference>
<feature type="domain" description="Tape measure protein N-terminal" evidence="3">
    <location>
        <begin position="223"/>
        <end position="412"/>
    </location>
</feature>
<dbReference type="NCBIfam" id="TIGR02675">
    <property type="entry name" value="tape_meas_nterm"/>
    <property type="match status" value="1"/>
</dbReference>
<protein>
    <submittedName>
        <fullName evidence="4">Tape measure domain-containing protein</fullName>
    </submittedName>
</protein>
<gene>
    <name evidence="4" type="ORF">HNP55_003576</name>
</gene>
<dbReference type="RefSeq" id="WP_184302391.1">
    <property type="nucleotide sequence ID" value="NZ_JACHLP010000007.1"/>
</dbReference>
<keyword evidence="1" id="KW-0175">Coiled coil</keyword>
<accession>A0A840LA29</accession>
<organism evidence="4 5">
    <name type="scientific">Roseateles oligotrophus</name>
    <dbReference type="NCBI Taxonomy" id="1769250"/>
    <lineage>
        <taxon>Bacteria</taxon>
        <taxon>Pseudomonadati</taxon>
        <taxon>Pseudomonadota</taxon>
        <taxon>Betaproteobacteria</taxon>
        <taxon>Burkholderiales</taxon>
        <taxon>Sphaerotilaceae</taxon>
        <taxon>Roseateles</taxon>
    </lineage>
</organism>
<sequence length="1130" mass="117773">MSSNHSIGIDIKAGVQGQESVAALTVRLDDMAKVLKGDLQLQAQQAAQKLRELAQQQEALNTFERLKRESVAAAAALKSAEKEVEAFGRQIAAAGPPTAQEAAALQKLQTAADTARQAVQRQNAALTEATAELQRHGVAATSTQAAQQRLAAELAQTRANAAALAPAYQSAAASSVAAGETMVRTHRAVGEGVSSISEQLQRVQNGYLALQGLGGLGAMIGDVARTADAYNSLAGRIKLVTGEGKAFEQALAGVQQVAIETRSDLDATAQLFTKILEIGKASGMSQEMALSLTQTINQAIQITGGSAASASAAITQLVQGLQLGVVRGDEFNSIMEQAPRLAQAMADGLGVTKGELRGMAEQGQLSAEAVLRAMRMQSEGVAAEFAKLPPTIGGALQNLSTAWMVYVGETDKASGASKTAAQAINLLAKNLDGLIGLLGDVAQAGAGFIALRLAQHFMGVSTAAQAAAVQVAASATAMKGAEAAAVGAGAGVSRFAGLLAGLRAFTLVGLVTNFKDIGTWIGESAAKLMGYKDRTAELAAQEAALNKELAERQALRQREMDLAKAHENALFGVSKAGAGLIAQFDELTKKGTNVDEAISQIGKKFDLASLPGIQNAAAVLDKLKADGKLSAEQFQQAWADALKGQDLLAFETKFRASMLVLEQQAEEAAAKLKSAIERGVAGAELKALETAAREALSAVGRETERTAQVMDATLREAIQRAGLDFAVISGGMSKASVSALNDIEAVVAGLDRMKAQGIDTGTVLSASISKAINSADSQKSIDAVIARIESLRSKLGDKVTDGLLDDARMRAKALNDELDRAKPGINSLAEAMKVLGVTSQKSLDETATKFRTAYETMRSSGTATARELQDGFLKYAEAAIKANGGVASESLKTEAALRGVELSAENAGRAIVNGMTEGAKAAASLTGSIESQTAALERQNATIKRANAAREEALALERKRLNVDKDGFTLDSNGNRQTMGGQLKIPEGYYFDHVAANQNARFRAGLSDGSEFIKKTPELEEEERQQQAEHQASLRARDPAERNGNAGYSLFGPKPPPAPGPPRPDPAPTPSPRPVPAPAPAPAPRVVHVNVTLTLNGSYHGTVPTDDQGAGAIQSFVEHLSTLAKRSNPN</sequence>
<evidence type="ECO:0000259" key="3">
    <source>
        <dbReference type="Pfam" id="PF20155"/>
    </source>
</evidence>
<feature type="coiled-coil region" evidence="1">
    <location>
        <begin position="929"/>
        <end position="956"/>
    </location>
</feature>
<evidence type="ECO:0000313" key="5">
    <source>
        <dbReference type="Proteomes" id="UP000562027"/>
    </source>
</evidence>
<dbReference type="InterPro" id="IPR013491">
    <property type="entry name" value="Tape_meas_N"/>
</dbReference>
<evidence type="ECO:0000313" key="4">
    <source>
        <dbReference type="EMBL" id="MBB4845030.1"/>
    </source>
</evidence>
<dbReference type="Proteomes" id="UP000562027">
    <property type="component" value="Unassembled WGS sequence"/>
</dbReference>
<evidence type="ECO:0000256" key="2">
    <source>
        <dbReference type="SAM" id="MobiDB-lite"/>
    </source>
</evidence>
<feature type="compositionally biased region" description="Pro residues" evidence="2">
    <location>
        <begin position="1053"/>
        <end position="1083"/>
    </location>
</feature>
<dbReference type="EMBL" id="JACHLP010000007">
    <property type="protein sequence ID" value="MBB4845030.1"/>
    <property type="molecule type" value="Genomic_DNA"/>
</dbReference>
<comment type="caution">
    <text evidence="4">The sequence shown here is derived from an EMBL/GenBank/DDBJ whole genome shotgun (WGS) entry which is preliminary data.</text>
</comment>
<dbReference type="AlphaFoldDB" id="A0A840LA29"/>